<evidence type="ECO:0000256" key="1">
    <source>
        <dbReference type="SAM" id="Coils"/>
    </source>
</evidence>
<feature type="compositionally biased region" description="Basic and acidic residues" evidence="2">
    <location>
        <begin position="820"/>
        <end position="829"/>
    </location>
</feature>
<feature type="region of interest" description="Disordered" evidence="2">
    <location>
        <begin position="316"/>
        <end position="348"/>
    </location>
</feature>
<proteinExistence type="predicted"/>
<feature type="compositionally biased region" description="Basic and acidic residues" evidence="2">
    <location>
        <begin position="219"/>
        <end position="229"/>
    </location>
</feature>
<feature type="region of interest" description="Disordered" evidence="2">
    <location>
        <begin position="191"/>
        <end position="247"/>
    </location>
</feature>
<dbReference type="InterPro" id="IPR045342">
    <property type="entry name" value="Etd1"/>
</dbReference>
<dbReference type="GO" id="GO:0005096">
    <property type="term" value="F:GTPase activator activity"/>
    <property type="evidence" value="ECO:0007669"/>
    <property type="project" value="InterPro"/>
</dbReference>
<feature type="region of interest" description="Disordered" evidence="2">
    <location>
        <begin position="806"/>
        <end position="836"/>
    </location>
</feature>
<feature type="compositionally biased region" description="Low complexity" evidence="2">
    <location>
        <begin position="392"/>
        <end position="420"/>
    </location>
</feature>
<protein>
    <submittedName>
        <fullName evidence="3">Uncharacterized protein</fullName>
    </submittedName>
</protein>
<evidence type="ECO:0000313" key="3">
    <source>
        <dbReference type="EMBL" id="KAG6118113.1"/>
    </source>
</evidence>
<accession>A0A9P7Q2T9</accession>
<evidence type="ECO:0000313" key="4">
    <source>
        <dbReference type="Proteomes" id="UP000732380"/>
    </source>
</evidence>
<organism evidence="3 4">
    <name type="scientific">Claviceps humidiphila</name>
    <dbReference type="NCBI Taxonomy" id="1294629"/>
    <lineage>
        <taxon>Eukaryota</taxon>
        <taxon>Fungi</taxon>
        <taxon>Dikarya</taxon>
        <taxon>Ascomycota</taxon>
        <taxon>Pezizomycotina</taxon>
        <taxon>Sordariomycetes</taxon>
        <taxon>Hypocreomycetidae</taxon>
        <taxon>Hypocreales</taxon>
        <taxon>Clavicipitaceae</taxon>
        <taxon>Claviceps</taxon>
    </lineage>
</organism>
<feature type="region of interest" description="Disordered" evidence="2">
    <location>
        <begin position="95"/>
        <end position="157"/>
    </location>
</feature>
<dbReference type="Pfam" id="PF20162">
    <property type="entry name" value="Etd1"/>
    <property type="match status" value="1"/>
</dbReference>
<feature type="region of interest" description="Disordered" evidence="2">
    <location>
        <begin position="376"/>
        <end position="454"/>
    </location>
</feature>
<reference evidence="3 4" key="1">
    <citation type="journal article" date="2020" name="bioRxiv">
        <title>Whole genome comparisons of ergot fungi reveals the divergence and evolution of species within the genus Claviceps are the result of varying mechanisms driving genome evolution and host range expansion.</title>
        <authorList>
            <person name="Wyka S.A."/>
            <person name="Mondo S.J."/>
            <person name="Liu M."/>
            <person name="Dettman J."/>
            <person name="Nalam V."/>
            <person name="Broders K.D."/>
        </authorList>
    </citation>
    <scope>NUCLEOTIDE SEQUENCE [LARGE SCALE GENOMIC DNA]</scope>
    <source>
        <strain evidence="3 4">LM576</strain>
    </source>
</reference>
<sequence>MQTVPSLVGTSTAIAAAASGLVFGQSINPSDTFDHEIPIRTRAKGRGHKRAISVDEALPTPLSSLSRLSILPSRRPVTSCAAAATASGGCELHAVAGPGRRQSSRPPISLRQRPQPLQVTPSNTSSRYPSLGGDGWSLIPHSSIQEEPKESTASTNSWFRRLSLRPLSQQESSRSSTLADSTSFTLSHGSGASILPGSISTSKPPAPNKLVKRSISKQKRAEEGPDRNSKGQLPTLRRPATSHQRSATLQQFRADIDVACSTPHPKYSFDEPLRPEELLGVSPIQDVDQSLRNRRAATRFGWTSFFHTKTSEIEPKAKTHRRIGSQGDATSRGKGNVPKRINPAPSLSHSAGAYLVKPRMVSPPSTVSGSFVSRHAAEGIGGGGRRPKDGMDFPPHFEAAAEADPAASTRSRRSFSCSFSHTPNWPSSRRTSTSTSVRRSNQTATPQDCGSDQQRYVSAAPLAAGGARSAVGRGPLENGLTDVKSPPTLVSHHHHHHHHQQQQHIGLALALDSTAAVPRPARRRNASSPPAPPSNLPGLYADSSRLAASPAIGRGASYSMRSNHQSSGSTSSSSAGAAVLQRRGSHYERFLALDGLRGDARDLNSGDEYDTDHRSDAIFDSVYTTGSGRVRAVETPLESLYDDSPPRTGGIKKPKRSSIQELLDHTWNENSKIMEEDEMSATPGRAARTHQHRREPKDDARLGSELSAPSHPRRDAQIDGGRSCLNEDSDEDWTRDENDALFTTWLSPSNGNSLRSKNGSINPNVRLALASIEGNSLTGSRPGILVRGESSLSSLFDWSEPSAHDKLNSHGGALRPQTAYDKEHGDPRGGRSVVRKGPVPMHVRSQSVPIVNERVEDAKIPGSKYSTWGLGAKGVSEDWDEDFDFAGDNNGQGDKENHDVFAVPESIRASQPSVRAHSGQIREFSLLVNDLKRLCRHGRELNMLDGDQKTLWKEAEGIIALASPDEDQTHLQDDEEDDDDDHSGSSVYMDAFELSNSLPAEEKRIEMPAGILKSAVLERNEPVMSKTAVVRERPSPRRRSVFSSEDDVFGPNWPLTDERPRSNRTSRPRTPENRTTKPQLDVNVVVRSVVETMQNRYLTPTTETSSARDPQKTYNATNRMHFDTNSLKALVRRAGELRDTLADMIRQADQLTQSPVCTPRHERNIDSSPAFTRVFDDPGSSPARRSVRTRDTFEYSPGSASPSNMGRRVPLMTVN</sequence>
<dbReference type="EMBL" id="SRQM01000113">
    <property type="protein sequence ID" value="KAG6118113.1"/>
    <property type="molecule type" value="Genomic_DNA"/>
</dbReference>
<feature type="region of interest" description="Disordered" evidence="2">
    <location>
        <begin position="556"/>
        <end position="580"/>
    </location>
</feature>
<dbReference type="Proteomes" id="UP000732380">
    <property type="component" value="Unassembled WGS sequence"/>
</dbReference>
<comment type="caution">
    <text evidence="3">The sequence shown here is derived from an EMBL/GenBank/DDBJ whole genome shotgun (WGS) entry which is preliminary data.</text>
</comment>
<keyword evidence="1" id="KW-0175">Coiled coil</keyword>
<feature type="region of interest" description="Disordered" evidence="2">
    <location>
        <begin position="669"/>
        <end position="732"/>
    </location>
</feature>
<feature type="region of interest" description="Disordered" evidence="2">
    <location>
        <begin position="962"/>
        <end position="986"/>
    </location>
</feature>
<feature type="region of interest" description="Disordered" evidence="2">
    <location>
        <begin position="1023"/>
        <end position="1076"/>
    </location>
</feature>
<feature type="region of interest" description="Disordered" evidence="2">
    <location>
        <begin position="467"/>
        <end position="541"/>
    </location>
</feature>
<feature type="coiled-coil region" evidence="1">
    <location>
        <begin position="1127"/>
        <end position="1154"/>
    </location>
</feature>
<feature type="compositionally biased region" description="Polar residues" evidence="2">
    <location>
        <begin position="441"/>
        <end position="454"/>
    </location>
</feature>
<feature type="compositionally biased region" description="Low complexity" evidence="2">
    <location>
        <begin position="427"/>
        <end position="440"/>
    </location>
</feature>
<dbReference type="GO" id="GO:1902412">
    <property type="term" value="P:regulation of mitotic cytokinesis"/>
    <property type="evidence" value="ECO:0007669"/>
    <property type="project" value="InterPro"/>
</dbReference>
<feature type="compositionally biased region" description="Low complexity" evidence="2">
    <location>
        <begin position="566"/>
        <end position="578"/>
    </location>
</feature>
<evidence type="ECO:0000256" key="2">
    <source>
        <dbReference type="SAM" id="MobiDB-lite"/>
    </source>
</evidence>
<feature type="compositionally biased region" description="Basic residues" evidence="2">
    <location>
        <begin position="491"/>
        <end position="501"/>
    </location>
</feature>
<feature type="region of interest" description="Disordered" evidence="2">
    <location>
        <begin position="1158"/>
        <end position="1215"/>
    </location>
</feature>
<dbReference type="AlphaFoldDB" id="A0A9P7Q2T9"/>
<feature type="region of interest" description="Disordered" evidence="2">
    <location>
        <begin position="636"/>
        <end position="657"/>
    </location>
</feature>
<keyword evidence="4" id="KW-1185">Reference proteome</keyword>
<gene>
    <name evidence="3" type="ORF">E4U13_000515</name>
</gene>
<name>A0A9P7Q2T9_9HYPO</name>
<feature type="compositionally biased region" description="Polar residues" evidence="2">
    <location>
        <begin position="115"/>
        <end position="128"/>
    </location>
</feature>